<evidence type="ECO:0000313" key="4">
    <source>
        <dbReference type="Proteomes" id="UP000550707"/>
    </source>
</evidence>
<accession>A0A7J8I068</accession>
<name>A0A7J8I068_MOLMO</name>
<proteinExistence type="predicted"/>
<comment type="caution">
    <text evidence="3">The sequence shown here is derived from an EMBL/GenBank/DDBJ whole genome shotgun (WGS) entry which is preliminary data.</text>
</comment>
<dbReference type="GO" id="GO:0003677">
    <property type="term" value="F:DNA binding"/>
    <property type="evidence" value="ECO:0007669"/>
    <property type="project" value="UniProtKB-KW"/>
</dbReference>
<feature type="domain" description="HTH CENPB-type" evidence="2">
    <location>
        <begin position="29"/>
        <end position="112"/>
    </location>
</feature>
<dbReference type="Proteomes" id="UP000550707">
    <property type="component" value="Unassembled WGS sequence"/>
</dbReference>
<sequence length="151" mass="17404">MQKKKKKKKRKEKNIRAMATVSFNKEAKRIVTSCNKFIVKMESALAVCISNSWKKNIPLDSLVILEKARQLCQHFTADEPQPGPSSATFMDFMASKGWFEKFQKRYHLKSVVLHREAASAHQPATEDYMKNTSQKILEEGKYHPEQVSLTD</sequence>
<dbReference type="SUPFAM" id="SSF46689">
    <property type="entry name" value="Homeodomain-like"/>
    <property type="match status" value="1"/>
</dbReference>
<keyword evidence="1" id="KW-0238">DNA-binding</keyword>
<dbReference type="Pfam" id="PF03221">
    <property type="entry name" value="HTH_Tnp_Tc5"/>
    <property type="match status" value="1"/>
</dbReference>
<dbReference type="InterPro" id="IPR006600">
    <property type="entry name" value="HTH_CenpB_DNA-bd_dom"/>
</dbReference>
<evidence type="ECO:0000256" key="1">
    <source>
        <dbReference type="ARBA" id="ARBA00023125"/>
    </source>
</evidence>
<dbReference type="InParanoid" id="A0A7J8I068"/>
<evidence type="ECO:0000313" key="3">
    <source>
        <dbReference type="EMBL" id="KAF6477957.1"/>
    </source>
</evidence>
<gene>
    <name evidence="3" type="ORF">HJG59_010849</name>
</gene>
<dbReference type="AlphaFoldDB" id="A0A7J8I068"/>
<evidence type="ECO:0000259" key="2">
    <source>
        <dbReference type="PROSITE" id="PS51253"/>
    </source>
</evidence>
<dbReference type="PROSITE" id="PS51253">
    <property type="entry name" value="HTH_CENPB"/>
    <property type="match status" value="1"/>
</dbReference>
<organism evidence="3 4">
    <name type="scientific">Molossus molossus</name>
    <name type="common">Pallas' mastiff bat</name>
    <name type="synonym">Vespertilio molossus</name>
    <dbReference type="NCBI Taxonomy" id="27622"/>
    <lineage>
        <taxon>Eukaryota</taxon>
        <taxon>Metazoa</taxon>
        <taxon>Chordata</taxon>
        <taxon>Craniata</taxon>
        <taxon>Vertebrata</taxon>
        <taxon>Euteleostomi</taxon>
        <taxon>Mammalia</taxon>
        <taxon>Eutheria</taxon>
        <taxon>Laurasiatheria</taxon>
        <taxon>Chiroptera</taxon>
        <taxon>Yangochiroptera</taxon>
        <taxon>Molossidae</taxon>
        <taxon>Molossus</taxon>
    </lineage>
</organism>
<protein>
    <recommendedName>
        <fullName evidence="2">HTH CENPB-type domain-containing protein</fullName>
    </recommendedName>
</protein>
<dbReference type="InterPro" id="IPR009057">
    <property type="entry name" value="Homeodomain-like_sf"/>
</dbReference>
<keyword evidence="4" id="KW-1185">Reference proteome</keyword>
<dbReference type="SMART" id="SM00674">
    <property type="entry name" value="CENPB"/>
    <property type="match status" value="1"/>
</dbReference>
<dbReference type="Gene3D" id="1.10.10.60">
    <property type="entry name" value="Homeodomain-like"/>
    <property type="match status" value="1"/>
</dbReference>
<reference evidence="3 4" key="1">
    <citation type="journal article" date="2020" name="Nature">
        <title>Six reference-quality genomes reveal evolution of bat adaptations.</title>
        <authorList>
            <person name="Jebb D."/>
            <person name="Huang Z."/>
            <person name="Pippel M."/>
            <person name="Hughes G.M."/>
            <person name="Lavrichenko K."/>
            <person name="Devanna P."/>
            <person name="Winkler S."/>
            <person name="Jermiin L.S."/>
            <person name="Skirmuntt E.C."/>
            <person name="Katzourakis A."/>
            <person name="Burkitt-Gray L."/>
            <person name="Ray D.A."/>
            <person name="Sullivan K.A.M."/>
            <person name="Roscito J.G."/>
            <person name="Kirilenko B.M."/>
            <person name="Davalos L.M."/>
            <person name="Corthals A.P."/>
            <person name="Power M.L."/>
            <person name="Jones G."/>
            <person name="Ransome R.D."/>
            <person name="Dechmann D.K.N."/>
            <person name="Locatelli A.G."/>
            <person name="Puechmaille S.J."/>
            <person name="Fedrigo O."/>
            <person name="Jarvis E.D."/>
            <person name="Hiller M."/>
            <person name="Vernes S.C."/>
            <person name="Myers E.W."/>
            <person name="Teeling E.C."/>
        </authorList>
    </citation>
    <scope>NUCLEOTIDE SEQUENCE [LARGE SCALE GENOMIC DNA]</scope>
    <source>
        <strain evidence="3">MMolMol1</strain>
        <tissue evidence="3">Muscle</tissue>
    </source>
</reference>
<dbReference type="EMBL" id="JACASF010000005">
    <property type="protein sequence ID" value="KAF6477957.1"/>
    <property type="molecule type" value="Genomic_DNA"/>
</dbReference>